<reference evidence="1 2" key="1">
    <citation type="submission" date="2018-03" db="EMBL/GenBank/DDBJ databases">
        <title>Cross-interface Injection: A General Nanoliter Liquid Handling Method Applied to Single Cells Genome Amplification Automated Nanoliter Liquid Handling Applied to Single Cell Multiple Displacement Amplification.</title>
        <authorList>
            <person name="Yun J."/>
            <person name="Xu P."/>
            <person name="Xu J."/>
            <person name="Dai X."/>
            <person name="Wang Y."/>
            <person name="Zheng X."/>
            <person name="Cao C."/>
            <person name="Yi Q."/>
            <person name="Zhu Y."/>
            <person name="Wang L."/>
            <person name="Dong Z."/>
            <person name="Huang Y."/>
            <person name="Huang L."/>
            <person name="Du W."/>
        </authorList>
    </citation>
    <scope>NUCLEOTIDE SEQUENCE [LARGE SCALE GENOMIC DNA]</scope>
    <source>
        <strain evidence="1 2">Z-D1-2</strain>
    </source>
</reference>
<dbReference type="EMBL" id="PYVU01000001">
    <property type="protein sequence ID" value="PTB97996.1"/>
    <property type="molecule type" value="Genomic_DNA"/>
</dbReference>
<accession>A0A2T4DW42</accession>
<evidence type="ECO:0000313" key="2">
    <source>
        <dbReference type="Proteomes" id="UP000240608"/>
    </source>
</evidence>
<protein>
    <submittedName>
        <fullName evidence="1">Uncharacterized protein</fullName>
    </submittedName>
</protein>
<dbReference type="Proteomes" id="UP000240608">
    <property type="component" value="Unassembled WGS sequence"/>
</dbReference>
<proteinExistence type="predicted"/>
<evidence type="ECO:0000313" key="1">
    <source>
        <dbReference type="EMBL" id="PTB97996.1"/>
    </source>
</evidence>
<comment type="caution">
    <text evidence="1">The sequence shown here is derived from an EMBL/GenBank/DDBJ whole genome shotgun (WGS) entry which is preliminary data.</text>
</comment>
<organism evidence="1 2">
    <name type="scientific">Marivirga lumbricoides</name>
    <dbReference type="NCBI Taxonomy" id="1046115"/>
    <lineage>
        <taxon>Bacteria</taxon>
        <taxon>Pseudomonadati</taxon>
        <taxon>Bacteroidota</taxon>
        <taxon>Cytophagia</taxon>
        <taxon>Cytophagales</taxon>
        <taxon>Marivirgaceae</taxon>
        <taxon>Marivirga</taxon>
    </lineage>
</organism>
<gene>
    <name evidence="1" type="ORF">C9994_00115</name>
</gene>
<name>A0A2T4DW42_9BACT</name>
<dbReference type="AlphaFoldDB" id="A0A2T4DW42"/>
<sequence>MLNNTKQILKRKGYRLFTRPYELNIVAFRSKYLRSNRFDDEIHIFYKNDLGQWLYHIFPATTDPGQYWLHNPMHPKGTAFLKNGQYLNAYAIGLHRGVYEALVQIDDVTVIRNYDRSGIFNWFESGFADKGRFGINMHRARQNGLAKTIDSYSAGCLVFANTADFDFFMQLASVHRQLYGNRFTVTLVDFRDERRRKLSTAAWASIITGSVAAIGHRLFNKSDYEVI</sequence>